<comment type="caution">
    <text evidence="2">The sequence shown here is derived from an EMBL/GenBank/DDBJ whole genome shotgun (WGS) entry which is preliminary data.</text>
</comment>
<keyword evidence="1" id="KW-0472">Membrane</keyword>
<gene>
    <name evidence="2" type="ORF">GL286_04625</name>
</gene>
<reference evidence="2 3" key="1">
    <citation type="submission" date="2019-11" db="EMBL/GenBank/DDBJ databases">
        <authorList>
            <person name="Dong K."/>
        </authorList>
    </citation>
    <scope>NUCLEOTIDE SEQUENCE [LARGE SCALE GENOMIC DNA]</scope>
    <source>
        <strain evidence="2 3">NBRC 111993</strain>
    </source>
</reference>
<feature type="transmembrane region" description="Helical" evidence="1">
    <location>
        <begin position="12"/>
        <end position="29"/>
    </location>
</feature>
<feature type="transmembrane region" description="Helical" evidence="1">
    <location>
        <begin position="41"/>
        <end position="63"/>
    </location>
</feature>
<keyword evidence="3" id="KW-1185">Reference proteome</keyword>
<dbReference type="EMBL" id="WMIE01000001">
    <property type="protein sequence ID" value="MTH77012.1"/>
    <property type="molecule type" value="Genomic_DNA"/>
</dbReference>
<feature type="transmembrane region" description="Helical" evidence="1">
    <location>
        <begin position="163"/>
        <end position="182"/>
    </location>
</feature>
<evidence type="ECO:0000256" key="1">
    <source>
        <dbReference type="SAM" id="Phobius"/>
    </source>
</evidence>
<dbReference type="OrthoDB" id="978987at2"/>
<dbReference type="AlphaFoldDB" id="A0A6L6J4J3"/>
<name>A0A6L6J4J3_9RHOB</name>
<feature type="transmembrane region" description="Helical" evidence="1">
    <location>
        <begin position="133"/>
        <end position="157"/>
    </location>
</feature>
<sequence>MTTRLLDPISRASEILFGLIMVLTFTASLNVAEAGREDVRLMLIGALGCNLAWGLIDAAMYLLSTRAEKALALHSFEAVRAAPTPADARHRITAALPPFAAEALGEADLERIRQHLLGLPAPSRQTRPSPADLLAAALVFAMVFAATLPVVLPFLLVEDARHALYWSHGIAVASLFIAGSTLGRHWGQAWRVGLAMVVLGLILVGIAIALGG</sequence>
<keyword evidence="1" id="KW-1133">Transmembrane helix</keyword>
<keyword evidence="1" id="KW-0812">Transmembrane</keyword>
<accession>A0A6L6J4J3</accession>
<feature type="transmembrane region" description="Helical" evidence="1">
    <location>
        <begin position="189"/>
        <end position="210"/>
    </location>
</feature>
<evidence type="ECO:0000313" key="2">
    <source>
        <dbReference type="EMBL" id="MTH77012.1"/>
    </source>
</evidence>
<dbReference type="Proteomes" id="UP000478183">
    <property type="component" value="Unassembled WGS sequence"/>
</dbReference>
<protein>
    <submittedName>
        <fullName evidence="2">VIT family protein</fullName>
    </submittedName>
</protein>
<proteinExistence type="predicted"/>
<dbReference type="RefSeq" id="WP_155094333.1">
    <property type="nucleotide sequence ID" value="NZ_WMIE01000001.1"/>
</dbReference>
<organism evidence="2 3">
    <name type="scientific">Paracoccus aestuariivivens</name>
    <dbReference type="NCBI Taxonomy" id="1820333"/>
    <lineage>
        <taxon>Bacteria</taxon>
        <taxon>Pseudomonadati</taxon>
        <taxon>Pseudomonadota</taxon>
        <taxon>Alphaproteobacteria</taxon>
        <taxon>Rhodobacterales</taxon>
        <taxon>Paracoccaceae</taxon>
        <taxon>Paracoccus</taxon>
    </lineage>
</organism>
<evidence type="ECO:0000313" key="3">
    <source>
        <dbReference type="Proteomes" id="UP000478183"/>
    </source>
</evidence>